<evidence type="ECO:0000313" key="1">
    <source>
        <dbReference type="EMBL" id="CAB9495362.1"/>
    </source>
</evidence>
<proteinExistence type="predicted"/>
<evidence type="ECO:0000313" key="2">
    <source>
        <dbReference type="Proteomes" id="UP000509458"/>
    </source>
</evidence>
<dbReference type="EMBL" id="LR812090">
    <property type="protein sequence ID" value="CAB9495362.1"/>
    <property type="molecule type" value="Genomic_DNA"/>
</dbReference>
<dbReference type="AlphaFoldDB" id="A0A6T9Y3G8"/>
<sequence length="47" mass="5693">MVFLSSSKINSELTKSEKLLKKLPYWKISERLKLELKLRHLKEQLHK</sequence>
<name>A0A6T9Y3G8_ALTMA</name>
<accession>A0A6T9Y3G8</accession>
<organism evidence="1 2">
    <name type="scientific">Alteromonas macleodii</name>
    <name type="common">Pseudoalteromonas macleodii</name>
    <dbReference type="NCBI Taxonomy" id="28108"/>
    <lineage>
        <taxon>Bacteria</taxon>
        <taxon>Pseudomonadati</taxon>
        <taxon>Pseudomonadota</taxon>
        <taxon>Gammaproteobacteria</taxon>
        <taxon>Alteromonadales</taxon>
        <taxon>Alteromonadaceae</taxon>
        <taxon>Alteromonas/Salinimonas group</taxon>
        <taxon>Alteromonas</taxon>
    </lineage>
</organism>
<gene>
    <name evidence="1" type="ORF">ALFOR1_50044</name>
</gene>
<protein>
    <submittedName>
        <fullName evidence="1">Uncharacterized protein</fullName>
    </submittedName>
</protein>
<reference evidence="1 2" key="1">
    <citation type="submission" date="2020-06" db="EMBL/GenBank/DDBJ databases">
        <authorList>
            <person name="Duchaud E."/>
        </authorList>
    </citation>
    <scope>NUCLEOTIDE SEQUENCE [LARGE SCALE GENOMIC DNA]</scope>
    <source>
        <strain evidence="1">Alteromonas fortis</strain>
    </source>
</reference>
<dbReference type="Proteomes" id="UP000509458">
    <property type="component" value="Chromosome"/>
</dbReference>